<gene>
    <name evidence="2" type="ORF">N8I77_006311</name>
</gene>
<proteinExistence type="predicted"/>
<dbReference type="EMBL" id="JAUJFL010000003">
    <property type="protein sequence ID" value="KAK2607648.1"/>
    <property type="molecule type" value="Genomic_DNA"/>
</dbReference>
<protein>
    <submittedName>
        <fullName evidence="2">Uncharacterized protein</fullName>
    </submittedName>
</protein>
<feature type="compositionally biased region" description="Basic and acidic residues" evidence="1">
    <location>
        <begin position="83"/>
        <end position="109"/>
    </location>
</feature>
<feature type="compositionally biased region" description="Basic and acidic residues" evidence="1">
    <location>
        <begin position="62"/>
        <end position="71"/>
    </location>
</feature>
<comment type="caution">
    <text evidence="2">The sequence shown here is derived from an EMBL/GenBank/DDBJ whole genome shotgun (WGS) entry which is preliminary data.</text>
</comment>
<dbReference type="AlphaFoldDB" id="A0AAD9SHX3"/>
<organism evidence="2 3">
    <name type="scientific">Phomopsis amygdali</name>
    <name type="common">Fusicoccum amygdali</name>
    <dbReference type="NCBI Taxonomy" id="1214568"/>
    <lineage>
        <taxon>Eukaryota</taxon>
        <taxon>Fungi</taxon>
        <taxon>Dikarya</taxon>
        <taxon>Ascomycota</taxon>
        <taxon>Pezizomycotina</taxon>
        <taxon>Sordariomycetes</taxon>
        <taxon>Sordariomycetidae</taxon>
        <taxon>Diaporthales</taxon>
        <taxon>Diaporthaceae</taxon>
        <taxon>Diaporthe</taxon>
    </lineage>
</organism>
<feature type="compositionally biased region" description="Basic and acidic residues" evidence="1">
    <location>
        <begin position="21"/>
        <end position="38"/>
    </location>
</feature>
<feature type="compositionally biased region" description="Polar residues" evidence="1">
    <location>
        <begin position="51"/>
        <end position="61"/>
    </location>
</feature>
<dbReference type="Proteomes" id="UP001265746">
    <property type="component" value="Unassembled WGS sequence"/>
</dbReference>
<name>A0AAD9SHX3_PHOAM</name>
<feature type="region of interest" description="Disordered" evidence="1">
    <location>
        <begin position="1"/>
        <end position="127"/>
    </location>
</feature>
<evidence type="ECO:0000313" key="3">
    <source>
        <dbReference type="Proteomes" id="UP001265746"/>
    </source>
</evidence>
<reference evidence="2" key="1">
    <citation type="submission" date="2023-06" db="EMBL/GenBank/DDBJ databases">
        <authorList>
            <person name="Noh H."/>
        </authorList>
    </citation>
    <scope>NUCLEOTIDE SEQUENCE</scope>
    <source>
        <strain evidence="2">DUCC20226</strain>
    </source>
</reference>
<sequence>MVRTRQGTAAPARGSVSDNSTPKEPKPAKKRGASDREPQQQGRAKKRKSSPGPSQDASGPSETREAEEQQHLPRYTTPDLEYDWDRSKLKDPRPTPGRERRPRYDKYDIPAELAARCPPSPEKPKGRLNAIQKDKLFDEKTRRDPAESFHDLYKCRDKGPNGSPTYDHAGFRLDYEKVMNWFKPVRYNKSRMINGMDRAVARGQSLNEHIMQAFFEEDLATVKEVTKENTFILDLVKDTISKDLGIPVHKIDHAEIDMWEEKDYQKHKVEDWLTYSDEDKKRSMKMLRGGSLRV</sequence>
<evidence type="ECO:0000313" key="2">
    <source>
        <dbReference type="EMBL" id="KAK2607648.1"/>
    </source>
</evidence>
<accession>A0AAD9SHX3</accession>
<keyword evidence="3" id="KW-1185">Reference proteome</keyword>
<evidence type="ECO:0000256" key="1">
    <source>
        <dbReference type="SAM" id="MobiDB-lite"/>
    </source>
</evidence>